<evidence type="ECO:0000313" key="3">
    <source>
        <dbReference type="EMBL" id="KAF6765580.1"/>
    </source>
</evidence>
<feature type="compositionally biased region" description="Basic and acidic residues" evidence="1">
    <location>
        <begin position="82"/>
        <end position="126"/>
    </location>
</feature>
<sequence length="173" mass="19424">MLPSSVLCSLILAGSYIQKASAHPLPLDGVVARDDIDPAEFYAGVAGGYNGYSPCRTNVWWRLQSRNVQYAEQGQPAGQEQPTEKEDHAKEDRHARKEEHTEEDKHTEEERHVEEEKRPEEEKHQNCTEPQVFDPEIYSSGSQTSEKNRGEGEGSLVNFSLDTFALRASSPLP</sequence>
<name>A0A8H6IH66_9AGAR</name>
<keyword evidence="4" id="KW-1185">Reference proteome</keyword>
<feature type="compositionally biased region" description="Polar residues" evidence="1">
    <location>
        <begin position="70"/>
        <end position="81"/>
    </location>
</feature>
<dbReference type="Proteomes" id="UP000521943">
    <property type="component" value="Unassembled WGS sequence"/>
</dbReference>
<accession>A0A8H6IH66</accession>
<keyword evidence="2" id="KW-0732">Signal</keyword>
<feature type="signal peptide" evidence="2">
    <location>
        <begin position="1"/>
        <end position="22"/>
    </location>
</feature>
<feature type="region of interest" description="Disordered" evidence="1">
    <location>
        <begin position="70"/>
        <end position="173"/>
    </location>
</feature>
<evidence type="ECO:0000256" key="2">
    <source>
        <dbReference type="SAM" id="SignalP"/>
    </source>
</evidence>
<evidence type="ECO:0000313" key="4">
    <source>
        <dbReference type="Proteomes" id="UP000521943"/>
    </source>
</evidence>
<comment type="caution">
    <text evidence="3">The sequence shown here is derived from an EMBL/GenBank/DDBJ whole genome shotgun (WGS) entry which is preliminary data.</text>
</comment>
<organism evidence="3 4">
    <name type="scientific">Ephemerocybe angulata</name>
    <dbReference type="NCBI Taxonomy" id="980116"/>
    <lineage>
        <taxon>Eukaryota</taxon>
        <taxon>Fungi</taxon>
        <taxon>Dikarya</taxon>
        <taxon>Basidiomycota</taxon>
        <taxon>Agaricomycotina</taxon>
        <taxon>Agaricomycetes</taxon>
        <taxon>Agaricomycetidae</taxon>
        <taxon>Agaricales</taxon>
        <taxon>Agaricineae</taxon>
        <taxon>Psathyrellaceae</taxon>
        <taxon>Ephemerocybe</taxon>
    </lineage>
</organism>
<reference evidence="3 4" key="1">
    <citation type="submission" date="2020-07" db="EMBL/GenBank/DDBJ databases">
        <title>Comparative genomics of pyrophilous fungi reveals a link between fire events and developmental genes.</title>
        <authorList>
            <consortium name="DOE Joint Genome Institute"/>
            <person name="Steindorff A.S."/>
            <person name="Carver A."/>
            <person name="Calhoun S."/>
            <person name="Stillman K."/>
            <person name="Liu H."/>
            <person name="Lipzen A."/>
            <person name="Pangilinan J."/>
            <person name="Labutti K."/>
            <person name="Bruns T.D."/>
            <person name="Grigoriev I.V."/>
        </authorList>
    </citation>
    <scope>NUCLEOTIDE SEQUENCE [LARGE SCALE GENOMIC DNA]</scope>
    <source>
        <strain evidence="3 4">CBS 144469</strain>
    </source>
</reference>
<evidence type="ECO:0008006" key="5">
    <source>
        <dbReference type="Google" id="ProtNLM"/>
    </source>
</evidence>
<dbReference type="AlphaFoldDB" id="A0A8H6IH66"/>
<dbReference type="EMBL" id="JACGCI010000002">
    <property type="protein sequence ID" value="KAF6765580.1"/>
    <property type="molecule type" value="Genomic_DNA"/>
</dbReference>
<evidence type="ECO:0000256" key="1">
    <source>
        <dbReference type="SAM" id="MobiDB-lite"/>
    </source>
</evidence>
<protein>
    <recommendedName>
        <fullName evidence="5">Secreted protein</fullName>
    </recommendedName>
</protein>
<proteinExistence type="predicted"/>
<feature type="chain" id="PRO_5034300438" description="Secreted protein" evidence="2">
    <location>
        <begin position="23"/>
        <end position="173"/>
    </location>
</feature>
<gene>
    <name evidence="3" type="ORF">DFP72DRAFT_1039419</name>
</gene>